<dbReference type="InterPro" id="IPR014756">
    <property type="entry name" value="Ig_E-set"/>
</dbReference>
<keyword evidence="6" id="KW-1185">Reference proteome</keyword>
<accession>A0A916QW79</accession>
<dbReference type="GO" id="GO:0042597">
    <property type="term" value="C:periplasmic space"/>
    <property type="evidence" value="ECO:0007669"/>
    <property type="project" value="InterPro"/>
</dbReference>
<dbReference type="Pfam" id="PF04234">
    <property type="entry name" value="CopC"/>
    <property type="match status" value="1"/>
</dbReference>
<feature type="signal peptide" evidence="3">
    <location>
        <begin position="1"/>
        <end position="25"/>
    </location>
</feature>
<evidence type="ECO:0000313" key="5">
    <source>
        <dbReference type="EMBL" id="GGA17557.1"/>
    </source>
</evidence>
<dbReference type="GO" id="GO:0005507">
    <property type="term" value="F:copper ion binding"/>
    <property type="evidence" value="ECO:0007669"/>
    <property type="project" value="InterPro"/>
</dbReference>
<name>A0A916QW79_9RHOB</name>
<dbReference type="InterPro" id="IPR007348">
    <property type="entry name" value="CopC_dom"/>
</dbReference>
<comment type="caution">
    <text evidence="5">The sequence shown here is derived from an EMBL/GenBank/DDBJ whole genome shotgun (WGS) entry which is preliminary data.</text>
</comment>
<dbReference type="RefSeq" id="WP_188673540.1">
    <property type="nucleotide sequence ID" value="NZ_BMKA01000002.1"/>
</dbReference>
<gene>
    <name evidence="5" type="ORF">GCM10011498_17700</name>
</gene>
<evidence type="ECO:0000259" key="4">
    <source>
        <dbReference type="Pfam" id="PF04234"/>
    </source>
</evidence>
<reference evidence="5" key="1">
    <citation type="journal article" date="2014" name="Int. J. Syst. Evol. Microbiol.">
        <title>Complete genome sequence of Corynebacterium casei LMG S-19264T (=DSM 44701T), isolated from a smear-ripened cheese.</title>
        <authorList>
            <consortium name="US DOE Joint Genome Institute (JGI-PGF)"/>
            <person name="Walter F."/>
            <person name="Albersmeier A."/>
            <person name="Kalinowski J."/>
            <person name="Ruckert C."/>
        </authorList>
    </citation>
    <scope>NUCLEOTIDE SEQUENCE</scope>
    <source>
        <strain evidence="5">CGMCC 1.15880</strain>
    </source>
</reference>
<dbReference type="SUPFAM" id="SSF81296">
    <property type="entry name" value="E set domains"/>
    <property type="match status" value="1"/>
</dbReference>
<dbReference type="Gene3D" id="2.60.40.1220">
    <property type="match status" value="1"/>
</dbReference>
<dbReference type="EMBL" id="BMKA01000002">
    <property type="protein sequence ID" value="GGA17557.1"/>
    <property type="molecule type" value="Genomic_DNA"/>
</dbReference>
<keyword evidence="1 3" id="KW-0732">Signal</keyword>
<dbReference type="InterPro" id="IPR014755">
    <property type="entry name" value="Cu-Rt/internalin_Ig-like"/>
</dbReference>
<sequence>MKLRNIFSSAIVSASLVLGGGAALAHSKGMMTMPSNGQTVSTGTKVMHLMFTEPMKITTVKMKAPDGKTYKISGPAAGKAVKTWEGKLPKLAPGSYKIDWRGMSPDGHPMNGDFAFKVAK</sequence>
<organism evidence="5 6">
    <name type="scientific">Neptunicoccus cionae</name>
    <dbReference type="NCBI Taxonomy" id="2035344"/>
    <lineage>
        <taxon>Bacteria</taxon>
        <taxon>Pseudomonadati</taxon>
        <taxon>Pseudomonadota</taxon>
        <taxon>Alphaproteobacteria</taxon>
        <taxon>Rhodobacterales</taxon>
        <taxon>Paracoccaceae</taxon>
        <taxon>Neptunicoccus</taxon>
    </lineage>
</organism>
<feature type="chain" id="PRO_5037931795" evidence="3">
    <location>
        <begin position="26"/>
        <end position="120"/>
    </location>
</feature>
<evidence type="ECO:0000256" key="2">
    <source>
        <dbReference type="ARBA" id="ARBA00023008"/>
    </source>
</evidence>
<evidence type="ECO:0000313" key="6">
    <source>
        <dbReference type="Proteomes" id="UP000628017"/>
    </source>
</evidence>
<keyword evidence="2" id="KW-0186">Copper</keyword>
<dbReference type="GO" id="GO:0046688">
    <property type="term" value="P:response to copper ion"/>
    <property type="evidence" value="ECO:0007669"/>
    <property type="project" value="InterPro"/>
</dbReference>
<evidence type="ECO:0000256" key="1">
    <source>
        <dbReference type="ARBA" id="ARBA00022729"/>
    </source>
</evidence>
<dbReference type="AlphaFoldDB" id="A0A916QW79"/>
<dbReference type="Proteomes" id="UP000628017">
    <property type="component" value="Unassembled WGS sequence"/>
</dbReference>
<proteinExistence type="predicted"/>
<protein>
    <submittedName>
        <fullName evidence="5">Copper-resistance exported protein</fullName>
    </submittedName>
</protein>
<reference evidence="5" key="2">
    <citation type="submission" date="2020-09" db="EMBL/GenBank/DDBJ databases">
        <authorList>
            <person name="Sun Q."/>
            <person name="Zhou Y."/>
        </authorList>
    </citation>
    <scope>NUCLEOTIDE SEQUENCE</scope>
    <source>
        <strain evidence="5">CGMCC 1.15880</strain>
    </source>
</reference>
<feature type="domain" description="CopC" evidence="4">
    <location>
        <begin position="26"/>
        <end position="118"/>
    </location>
</feature>
<evidence type="ECO:0000256" key="3">
    <source>
        <dbReference type="SAM" id="SignalP"/>
    </source>
</evidence>